<keyword evidence="2" id="KW-0489">Methyltransferase</keyword>
<accession>A0A4Q2JYQ0</accession>
<dbReference type="SUPFAM" id="SSF53335">
    <property type="entry name" value="S-adenosyl-L-methionine-dependent methyltransferases"/>
    <property type="match status" value="1"/>
</dbReference>
<name>A0A4Q2JYQ0_9ACTN</name>
<sequence length="228" mass="24746">MHAEVRDCMQSYYRALPRDGRLPGRCSMDVPDDLLGKRVIDVLCRKGKGAYQLSDFTGDKGFVLGVDPDASFVDAASACAADNHWSGAQWQRYLRFEVGCPEDLSEAGVRDGSFDVAYVNSAINCVFDLALALAECARCLTPDGYLWVAQGVFRNADAPSIGAAASGSVWGNVFLRAVSLEQFEGLCLRVGFRSVEVLSRAVIVPDGDDARETCGASEYLQATVRVRR</sequence>
<protein>
    <submittedName>
        <fullName evidence="2">Class I SAM-dependent methyltransferase</fullName>
    </submittedName>
</protein>
<dbReference type="Gene3D" id="3.40.50.150">
    <property type="entry name" value="Vaccinia Virus protein VP39"/>
    <property type="match status" value="1"/>
</dbReference>
<evidence type="ECO:0000313" key="3">
    <source>
        <dbReference type="Proteomes" id="UP000293345"/>
    </source>
</evidence>
<dbReference type="Proteomes" id="UP000293345">
    <property type="component" value="Unassembled WGS sequence"/>
</dbReference>
<gene>
    <name evidence="2" type="ORF">ET524_00060</name>
</gene>
<proteinExistence type="predicted"/>
<dbReference type="InterPro" id="IPR029063">
    <property type="entry name" value="SAM-dependent_MTases_sf"/>
</dbReference>
<keyword evidence="3" id="KW-1185">Reference proteome</keyword>
<organism evidence="2 3">
    <name type="scientific">Senegalimassilia faecalis</name>
    <dbReference type="NCBI Taxonomy" id="2509433"/>
    <lineage>
        <taxon>Bacteria</taxon>
        <taxon>Bacillati</taxon>
        <taxon>Actinomycetota</taxon>
        <taxon>Coriobacteriia</taxon>
        <taxon>Coriobacteriales</taxon>
        <taxon>Coriobacteriaceae</taxon>
        <taxon>Senegalimassilia</taxon>
    </lineage>
</organism>
<dbReference type="InterPro" id="IPR013216">
    <property type="entry name" value="Methyltransf_11"/>
</dbReference>
<dbReference type="EMBL" id="SDPW01000001">
    <property type="protein sequence ID" value="RXZ53070.1"/>
    <property type="molecule type" value="Genomic_DNA"/>
</dbReference>
<dbReference type="CDD" id="cd02440">
    <property type="entry name" value="AdoMet_MTases"/>
    <property type="match status" value="1"/>
</dbReference>
<dbReference type="GO" id="GO:0008757">
    <property type="term" value="F:S-adenosylmethionine-dependent methyltransferase activity"/>
    <property type="evidence" value="ECO:0007669"/>
    <property type="project" value="InterPro"/>
</dbReference>
<feature type="domain" description="Methyltransferase type 11" evidence="1">
    <location>
        <begin position="41"/>
        <end position="147"/>
    </location>
</feature>
<dbReference type="Pfam" id="PF08241">
    <property type="entry name" value="Methyltransf_11"/>
    <property type="match status" value="1"/>
</dbReference>
<reference evidence="2 3" key="1">
    <citation type="submission" date="2019-01" db="EMBL/GenBank/DDBJ databases">
        <title>Senegalimassilia sp. nov. KGMB04484 isolated human feces.</title>
        <authorList>
            <person name="Han K.-I."/>
            <person name="Kim J.-S."/>
            <person name="Lee K.C."/>
            <person name="Suh M.K."/>
            <person name="Eom M.K."/>
            <person name="Lee J.H."/>
            <person name="Park S.-H."/>
            <person name="Kang S.W."/>
            <person name="Park J.-E."/>
            <person name="Oh B.S."/>
            <person name="Yu S.Y."/>
            <person name="Choi S.-H."/>
            <person name="Lee D.H."/>
            <person name="Yoon H."/>
            <person name="Kim B.-Y."/>
            <person name="Lee J.H."/>
            <person name="Lee J.-S."/>
        </authorList>
    </citation>
    <scope>NUCLEOTIDE SEQUENCE [LARGE SCALE GENOMIC DNA]</scope>
    <source>
        <strain evidence="2 3">KGMB04484</strain>
    </source>
</reference>
<dbReference type="GO" id="GO:0032259">
    <property type="term" value="P:methylation"/>
    <property type="evidence" value="ECO:0007669"/>
    <property type="project" value="UniProtKB-KW"/>
</dbReference>
<evidence type="ECO:0000313" key="2">
    <source>
        <dbReference type="EMBL" id="RXZ53070.1"/>
    </source>
</evidence>
<dbReference type="AlphaFoldDB" id="A0A4Q2JYQ0"/>
<comment type="caution">
    <text evidence="2">The sequence shown here is derived from an EMBL/GenBank/DDBJ whole genome shotgun (WGS) entry which is preliminary data.</text>
</comment>
<keyword evidence="2" id="KW-0808">Transferase</keyword>
<evidence type="ECO:0000259" key="1">
    <source>
        <dbReference type="Pfam" id="PF08241"/>
    </source>
</evidence>